<proteinExistence type="predicted"/>
<dbReference type="Proteomes" id="UP000316225">
    <property type="component" value="Unassembled WGS sequence"/>
</dbReference>
<comment type="caution">
    <text evidence="1">The sequence shown here is derived from an EMBL/GenBank/DDBJ whole genome shotgun (WGS) entry which is preliminary data.</text>
</comment>
<organism evidence="1 2">
    <name type="scientific">Paracoccus sulfuroxidans</name>
    <dbReference type="NCBI Taxonomy" id="384678"/>
    <lineage>
        <taxon>Bacteria</taxon>
        <taxon>Pseudomonadati</taxon>
        <taxon>Pseudomonadota</taxon>
        <taxon>Alphaproteobacteria</taxon>
        <taxon>Rhodobacterales</taxon>
        <taxon>Paracoccaceae</taxon>
        <taxon>Paracoccus</taxon>
    </lineage>
</organism>
<keyword evidence="2" id="KW-1185">Reference proteome</keyword>
<evidence type="ECO:0000313" key="2">
    <source>
        <dbReference type="Proteomes" id="UP000316225"/>
    </source>
</evidence>
<reference evidence="1 2" key="1">
    <citation type="journal article" date="2015" name="Stand. Genomic Sci.">
        <title>Genomic Encyclopedia of Bacterial and Archaeal Type Strains, Phase III: the genomes of soil and plant-associated and newly described type strains.</title>
        <authorList>
            <person name="Whitman W.B."/>
            <person name="Woyke T."/>
            <person name="Klenk H.P."/>
            <person name="Zhou Y."/>
            <person name="Lilburn T.G."/>
            <person name="Beck B.J."/>
            <person name="De Vos P."/>
            <person name="Vandamme P."/>
            <person name="Eisen J.A."/>
            <person name="Garrity G."/>
            <person name="Hugenholtz P."/>
            <person name="Kyrpides N.C."/>
        </authorList>
    </citation>
    <scope>NUCLEOTIDE SEQUENCE [LARGE SCALE GENOMIC DNA]</scope>
    <source>
        <strain evidence="1 2">CGMCC 1.5364</strain>
    </source>
</reference>
<accession>A0A562NL53</accession>
<sequence length="189" mass="20930">MGFHVSLFLLKDGDAQAFLRAAGLRDGGYEDPENEAPFSMARFGGNSLIWMNWHDDMPSEREFARFSEAVPFINLDVAESAVMSVCRFWQDGKQVWVLAHDGAQETGSDFGGLDVAGDLPPEAQPIIEACLQIDRAADAPELHDAPILLFEALGGIRPDAVTDLKFQALLRDLPVATAPARKPWWRFWS</sequence>
<dbReference type="OrthoDB" id="7277817at2"/>
<protein>
    <submittedName>
        <fullName evidence="1">Uncharacterized protein</fullName>
    </submittedName>
</protein>
<dbReference type="EMBL" id="VLKU01000008">
    <property type="protein sequence ID" value="TWI32853.1"/>
    <property type="molecule type" value="Genomic_DNA"/>
</dbReference>
<dbReference type="RefSeq" id="WP_145398709.1">
    <property type="nucleotide sequence ID" value="NZ_VLKU01000008.1"/>
</dbReference>
<dbReference type="AlphaFoldDB" id="A0A562NL53"/>
<evidence type="ECO:0000313" key="1">
    <source>
        <dbReference type="EMBL" id="TWI32853.1"/>
    </source>
</evidence>
<name>A0A562NL53_9RHOB</name>
<gene>
    <name evidence="1" type="ORF">IQ24_02731</name>
</gene>